<comment type="caution">
    <text evidence="2">The sequence shown here is derived from an EMBL/GenBank/DDBJ whole genome shotgun (WGS) entry which is preliminary data.</text>
</comment>
<organism evidence="2 3">
    <name type="scientific">Araneus ventricosus</name>
    <name type="common">Orbweaver spider</name>
    <name type="synonym">Epeira ventricosa</name>
    <dbReference type="NCBI Taxonomy" id="182803"/>
    <lineage>
        <taxon>Eukaryota</taxon>
        <taxon>Metazoa</taxon>
        <taxon>Ecdysozoa</taxon>
        <taxon>Arthropoda</taxon>
        <taxon>Chelicerata</taxon>
        <taxon>Arachnida</taxon>
        <taxon>Araneae</taxon>
        <taxon>Araneomorphae</taxon>
        <taxon>Entelegynae</taxon>
        <taxon>Araneoidea</taxon>
        <taxon>Araneidae</taxon>
        <taxon>Araneus</taxon>
    </lineage>
</organism>
<keyword evidence="3" id="KW-1185">Reference proteome</keyword>
<name>A0A4Y2JRF7_ARAVE</name>
<accession>A0A4Y2JRF7</accession>
<reference evidence="2 3" key="1">
    <citation type="journal article" date="2019" name="Sci. Rep.">
        <title>Orb-weaving spider Araneus ventricosus genome elucidates the spidroin gene catalogue.</title>
        <authorList>
            <person name="Kono N."/>
            <person name="Nakamura H."/>
            <person name="Ohtoshi R."/>
            <person name="Moran D.A.P."/>
            <person name="Shinohara A."/>
            <person name="Yoshida Y."/>
            <person name="Fujiwara M."/>
            <person name="Mori M."/>
            <person name="Tomita M."/>
            <person name="Arakawa K."/>
        </authorList>
    </citation>
    <scope>NUCLEOTIDE SEQUENCE [LARGE SCALE GENOMIC DNA]</scope>
</reference>
<protein>
    <submittedName>
        <fullName evidence="2">Uncharacterized protein</fullName>
    </submittedName>
</protein>
<gene>
    <name evidence="2" type="ORF">AVEN_160937_1</name>
</gene>
<proteinExistence type="predicted"/>
<dbReference type="Proteomes" id="UP000499080">
    <property type="component" value="Unassembled WGS sequence"/>
</dbReference>
<evidence type="ECO:0000313" key="2">
    <source>
        <dbReference type="EMBL" id="GBM92610.1"/>
    </source>
</evidence>
<feature type="region of interest" description="Disordered" evidence="1">
    <location>
        <begin position="34"/>
        <end position="54"/>
    </location>
</feature>
<dbReference type="AlphaFoldDB" id="A0A4Y2JRF7"/>
<evidence type="ECO:0000313" key="3">
    <source>
        <dbReference type="Proteomes" id="UP000499080"/>
    </source>
</evidence>
<evidence type="ECO:0000256" key="1">
    <source>
        <dbReference type="SAM" id="MobiDB-lite"/>
    </source>
</evidence>
<sequence length="85" mass="9896">MILTSNQTAAFEAPGFYLTAHDAETGLFFHNALPSEDAHRHSPTRPGGPAWTRDFRQRPQHLHVQLRIGWRRTPRKKTRRIVIRD</sequence>
<dbReference type="EMBL" id="BGPR01003804">
    <property type="protein sequence ID" value="GBM92610.1"/>
    <property type="molecule type" value="Genomic_DNA"/>
</dbReference>